<feature type="domain" description="DUF7711" evidence="1">
    <location>
        <begin position="48"/>
        <end position="99"/>
    </location>
</feature>
<proteinExistence type="predicted"/>
<evidence type="ECO:0000313" key="3">
    <source>
        <dbReference type="Proteomes" id="UP001501116"/>
    </source>
</evidence>
<accession>A0ABN2RMV5</accession>
<protein>
    <recommendedName>
        <fullName evidence="1">DUF7711 domain-containing protein</fullName>
    </recommendedName>
</protein>
<evidence type="ECO:0000313" key="2">
    <source>
        <dbReference type="EMBL" id="GAA1971728.1"/>
    </source>
</evidence>
<name>A0ABN2RMV5_9PSEU</name>
<dbReference type="Pfam" id="PF24821">
    <property type="entry name" value="DUF7711"/>
    <property type="match status" value="2"/>
</dbReference>
<dbReference type="EMBL" id="BAAANN010000022">
    <property type="protein sequence ID" value="GAA1971728.1"/>
    <property type="molecule type" value="Genomic_DNA"/>
</dbReference>
<sequence length="106" mass="12015">MFGEVVEGAEPVEHVEIAFVLNLPAEEVPWASTPHATAWLVELLRLAAEDLQASLAQLREVRDGYWDRGWRREHRGLGRYPENYLWDAVEGYLDLLDATAGEPGTR</sequence>
<reference evidence="2 3" key="1">
    <citation type="journal article" date="2019" name="Int. J. Syst. Evol. Microbiol.">
        <title>The Global Catalogue of Microorganisms (GCM) 10K type strain sequencing project: providing services to taxonomists for standard genome sequencing and annotation.</title>
        <authorList>
            <consortium name="The Broad Institute Genomics Platform"/>
            <consortium name="The Broad Institute Genome Sequencing Center for Infectious Disease"/>
            <person name="Wu L."/>
            <person name="Ma J."/>
        </authorList>
    </citation>
    <scope>NUCLEOTIDE SEQUENCE [LARGE SCALE GENOMIC DNA]</scope>
    <source>
        <strain evidence="2 3">JCM 14545</strain>
    </source>
</reference>
<feature type="domain" description="DUF7711" evidence="1">
    <location>
        <begin position="2"/>
        <end position="47"/>
    </location>
</feature>
<dbReference type="Proteomes" id="UP001501116">
    <property type="component" value="Unassembled WGS sequence"/>
</dbReference>
<dbReference type="InterPro" id="IPR056128">
    <property type="entry name" value="DUF7711"/>
</dbReference>
<comment type="caution">
    <text evidence="2">The sequence shown here is derived from an EMBL/GenBank/DDBJ whole genome shotgun (WGS) entry which is preliminary data.</text>
</comment>
<organism evidence="2 3">
    <name type="scientific">Amycolatopsis minnesotensis</name>
    <dbReference type="NCBI Taxonomy" id="337894"/>
    <lineage>
        <taxon>Bacteria</taxon>
        <taxon>Bacillati</taxon>
        <taxon>Actinomycetota</taxon>
        <taxon>Actinomycetes</taxon>
        <taxon>Pseudonocardiales</taxon>
        <taxon>Pseudonocardiaceae</taxon>
        <taxon>Amycolatopsis</taxon>
    </lineage>
</organism>
<evidence type="ECO:0000259" key="1">
    <source>
        <dbReference type="Pfam" id="PF24821"/>
    </source>
</evidence>
<gene>
    <name evidence="2" type="ORF">GCM10009754_52610</name>
</gene>
<keyword evidence="3" id="KW-1185">Reference proteome</keyword>